<feature type="domain" description="HAT C-terminal dimerisation" evidence="1">
    <location>
        <begin position="68"/>
        <end position="112"/>
    </location>
</feature>
<dbReference type="SUPFAM" id="SSF53098">
    <property type="entry name" value="Ribonuclease H-like"/>
    <property type="match status" value="1"/>
</dbReference>
<sequence length="119" mass="12897">MNGISCCTPASATFLSLPDLTSFTGKYDIKIQLLATKCSLVKTAITQCIKEGKTLAALGQCLLSSQPAYATVWNLVQIALTIAMTSAESERSFSTLKRIETKLRTRMTGQTIRSSPFVN</sequence>
<evidence type="ECO:0000313" key="2">
    <source>
        <dbReference type="EnsemblMetazoa" id="Aqu2.1.39089_001"/>
    </source>
</evidence>
<dbReference type="InterPro" id="IPR012337">
    <property type="entry name" value="RNaseH-like_sf"/>
</dbReference>
<dbReference type="AlphaFoldDB" id="A0A1X7VH30"/>
<dbReference type="GO" id="GO:0046983">
    <property type="term" value="F:protein dimerization activity"/>
    <property type="evidence" value="ECO:0007669"/>
    <property type="project" value="InterPro"/>
</dbReference>
<proteinExistence type="predicted"/>
<dbReference type="InParanoid" id="A0A1X7VH30"/>
<dbReference type="InterPro" id="IPR008906">
    <property type="entry name" value="HATC_C_dom"/>
</dbReference>
<name>A0A1X7VH30_AMPQE</name>
<dbReference type="EnsemblMetazoa" id="Aqu2.1.39089_001">
    <property type="protein sequence ID" value="Aqu2.1.39089_001"/>
    <property type="gene ID" value="Aqu2.1.39089"/>
</dbReference>
<accession>A0A1X7VH30</accession>
<evidence type="ECO:0000259" key="1">
    <source>
        <dbReference type="Pfam" id="PF05699"/>
    </source>
</evidence>
<protein>
    <recommendedName>
        <fullName evidence="1">HAT C-terminal dimerisation domain-containing protein</fullName>
    </recommendedName>
</protein>
<reference evidence="2" key="1">
    <citation type="submission" date="2017-05" db="UniProtKB">
        <authorList>
            <consortium name="EnsemblMetazoa"/>
        </authorList>
    </citation>
    <scope>IDENTIFICATION</scope>
</reference>
<dbReference type="Pfam" id="PF05699">
    <property type="entry name" value="Dimer_Tnp_hAT"/>
    <property type="match status" value="1"/>
</dbReference>
<organism evidence="2">
    <name type="scientific">Amphimedon queenslandica</name>
    <name type="common">Sponge</name>
    <dbReference type="NCBI Taxonomy" id="400682"/>
    <lineage>
        <taxon>Eukaryota</taxon>
        <taxon>Metazoa</taxon>
        <taxon>Porifera</taxon>
        <taxon>Demospongiae</taxon>
        <taxon>Heteroscleromorpha</taxon>
        <taxon>Haplosclerida</taxon>
        <taxon>Niphatidae</taxon>
        <taxon>Amphimedon</taxon>
    </lineage>
</organism>